<dbReference type="NCBIfam" id="NF041599">
    <property type="entry name" value="reg_PtrA_PA2808"/>
    <property type="match status" value="1"/>
</dbReference>
<evidence type="ECO:0000313" key="3">
    <source>
        <dbReference type="Proteomes" id="UP000772591"/>
    </source>
</evidence>
<evidence type="ECO:0008006" key="4">
    <source>
        <dbReference type="Google" id="ProtNLM"/>
    </source>
</evidence>
<protein>
    <recommendedName>
        <fullName evidence="4">Secreted protein</fullName>
    </recommendedName>
</protein>
<organism evidence="2 3">
    <name type="scientific">Pseudomonas gregormendelii</name>
    <dbReference type="NCBI Taxonomy" id="1628277"/>
    <lineage>
        <taxon>Bacteria</taxon>
        <taxon>Pseudomonadati</taxon>
        <taxon>Pseudomonadota</taxon>
        <taxon>Gammaproteobacteria</taxon>
        <taxon>Pseudomonadales</taxon>
        <taxon>Pseudomonadaceae</taxon>
        <taxon>Pseudomonas</taxon>
    </lineage>
</organism>
<evidence type="ECO:0000313" key="2">
    <source>
        <dbReference type="EMBL" id="MBN3968276.1"/>
    </source>
</evidence>
<keyword evidence="3" id="KW-1185">Reference proteome</keyword>
<evidence type="ECO:0000256" key="1">
    <source>
        <dbReference type="SAM" id="MobiDB-lite"/>
    </source>
</evidence>
<name>A0ABS3AN85_9PSED</name>
<proteinExistence type="predicted"/>
<feature type="compositionally biased region" description="Basic and acidic residues" evidence="1">
    <location>
        <begin position="81"/>
        <end position="94"/>
    </location>
</feature>
<dbReference type="EMBL" id="JADEVO010000047">
    <property type="protein sequence ID" value="MBN3968276.1"/>
    <property type="molecule type" value="Genomic_DNA"/>
</dbReference>
<reference evidence="2 3" key="1">
    <citation type="journal article" date="2021" name="Int. J. Syst. Evol. Microbiol.">
        <title>Pseudomonas piscium sp. nov., Pseudomonas pisciculturae sp. nov., Pseudomonas mucoides sp. nov. and Pseudomonas neuropathica sp. nov. isolated from rainbow trout.</title>
        <authorList>
            <person name="Duman M."/>
            <person name="Mulet M."/>
            <person name="Altun S."/>
            <person name="Saticioglu I.B."/>
            <person name="Gomila M."/>
            <person name="Lalucat J."/>
            <person name="Garcia-Valdes E."/>
        </authorList>
    </citation>
    <scope>NUCLEOTIDE SEQUENCE [LARGE SCALE GENOMIC DNA]</scope>
    <source>
        <strain evidence="2 3">LMG 28632</strain>
    </source>
</reference>
<feature type="region of interest" description="Disordered" evidence="1">
    <location>
        <begin position="66"/>
        <end position="94"/>
    </location>
</feature>
<comment type="caution">
    <text evidence="2">The sequence shown here is derived from an EMBL/GenBank/DDBJ whole genome shotgun (WGS) entry which is preliminary data.</text>
</comment>
<sequence length="94" mass="10301">MRPLIILIELTLKLSGFIESQFLEGDAMKATNVVILTLSLAISSLAFAEGGGDRSVERMERARETAMATTKPVPQAQEDIAQEKPTAEEQKHQC</sequence>
<dbReference type="RefSeq" id="WP_178076622.1">
    <property type="nucleotide sequence ID" value="NZ_JADEVO010000047.1"/>
</dbReference>
<dbReference type="Proteomes" id="UP000772591">
    <property type="component" value="Unassembled WGS sequence"/>
</dbReference>
<accession>A0ABS3AN85</accession>
<gene>
    <name evidence="2" type="ORF">IMW75_23755</name>
</gene>